<dbReference type="GO" id="GO:0033617">
    <property type="term" value="P:mitochondrial respiratory chain complex IV assembly"/>
    <property type="evidence" value="ECO:0007669"/>
    <property type="project" value="InterPro"/>
</dbReference>
<sequence>MLPSSFTPMSFLSSSLFKGRTARLAVGVAAGLGVWAVVLSAAVNYGKTCSPLVVDILFNLRTAPVLHHYLGEPITTGYWINGPINHYKGVADINFRVSGPKDNGRIFVNARRRIGPWYLSEVKLVLDSDPDNPLLLRVA</sequence>
<dbReference type="GO" id="GO:0005743">
    <property type="term" value="C:mitochondrial inner membrane"/>
    <property type="evidence" value="ECO:0007669"/>
    <property type="project" value="TreeGrafter"/>
</dbReference>
<evidence type="ECO:0000313" key="2">
    <source>
        <dbReference type="Proteomes" id="UP000030693"/>
    </source>
</evidence>
<dbReference type="Proteomes" id="UP000030693">
    <property type="component" value="Unassembled WGS sequence"/>
</dbReference>
<gene>
    <name evidence="1" type="ORF">H696_05276</name>
</gene>
<dbReference type="Pfam" id="PF08695">
    <property type="entry name" value="Coa1"/>
    <property type="match status" value="1"/>
</dbReference>
<dbReference type="OrthoDB" id="2125077at2759"/>
<dbReference type="PANTHER" id="PTHR28523">
    <property type="entry name" value="CYTOCHROME C OXIDASE ASSEMBLY FACTOR 1"/>
    <property type="match status" value="1"/>
</dbReference>
<evidence type="ECO:0000313" key="1">
    <source>
        <dbReference type="EMBL" id="KCV68360.1"/>
    </source>
</evidence>
<keyword evidence="2" id="KW-1185">Reference proteome</keyword>
<evidence type="ECO:0008006" key="3">
    <source>
        <dbReference type="Google" id="ProtNLM"/>
    </source>
</evidence>
<dbReference type="GeneID" id="20530001"/>
<dbReference type="AlphaFoldDB" id="A0A058Z271"/>
<dbReference type="InterPro" id="IPR014807">
    <property type="entry name" value="Coa1"/>
</dbReference>
<dbReference type="RefSeq" id="XP_009497414.1">
    <property type="nucleotide sequence ID" value="XM_009499139.1"/>
</dbReference>
<organism evidence="1">
    <name type="scientific">Fonticula alba</name>
    <name type="common">Slime mold</name>
    <dbReference type="NCBI Taxonomy" id="691883"/>
    <lineage>
        <taxon>Eukaryota</taxon>
        <taxon>Rotosphaerida</taxon>
        <taxon>Fonticulaceae</taxon>
        <taxon>Fonticula</taxon>
    </lineage>
</organism>
<dbReference type="PANTHER" id="PTHR28523:SF1">
    <property type="entry name" value="CYTOCHROME C OXIDASE ASSEMBLY FACTOR 1"/>
    <property type="match status" value="1"/>
</dbReference>
<reference evidence="1" key="1">
    <citation type="submission" date="2013-04" db="EMBL/GenBank/DDBJ databases">
        <title>The Genome Sequence of Fonticula alba ATCC 38817.</title>
        <authorList>
            <consortium name="The Broad Institute Genomics Platform"/>
            <person name="Russ C."/>
            <person name="Cuomo C."/>
            <person name="Burger G."/>
            <person name="Gray M.W."/>
            <person name="Holland P.W.H."/>
            <person name="King N."/>
            <person name="Lang F.B.F."/>
            <person name="Roger A.J."/>
            <person name="Ruiz-Trillo I."/>
            <person name="Brown M."/>
            <person name="Walker B."/>
            <person name="Young S."/>
            <person name="Zeng Q."/>
            <person name="Gargeya S."/>
            <person name="Fitzgerald M."/>
            <person name="Haas B."/>
            <person name="Abouelleil A."/>
            <person name="Allen A.W."/>
            <person name="Alvarado L."/>
            <person name="Arachchi H.M."/>
            <person name="Berlin A.M."/>
            <person name="Chapman S.B."/>
            <person name="Gainer-Dewar J."/>
            <person name="Goldberg J."/>
            <person name="Griggs A."/>
            <person name="Gujja S."/>
            <person name="Hansen M."/>
            <person name="Howarth C."/>
            <person name="Imamovic A."/>
            <person name="Ireland A."/>
            <person name="Larimer J."/>
            <person name="McCowan C."/>
            <person name="Murphy C."/>
            <person name="Pearson M."/>
            <person name="Poon T.W."/>
            <person name="Priest M."/>
            <person name="Roberts A."/>
            <person name="Saif S."/>
            <person name="Shea T."/>
            <person name="Sisk P."/>
            <person name="Sykes S."/>
            <person name="Wortman J."/>
            <person name="Nusbaum C."/>
            <person name="Birren B."/>
        </authorList>
    </citation>
    <scope>NUCLEOTIDE SEQUENCE [LARGE SCALE GENOMIC DNA]</scope>
    <source>
        <strain evidence="1">ATCC 38817</strain>
    </source>
</reference>
<dbReference type="InterPro" id="IPR042432">
    <property type="entry name" value="Coa1_fungi"/>
</dbReference>
<name>A0A058Z271_FONAL</name>
<accession>A0A058Z271</accession>
<dbReference type="STRING" id="691883.A0A058Z271"/>
<dbReference type="EMBL" id="KB932209">
    <property type="protein sequence ID" value="KCV68360.1"/>
    <property type="molecule type" value="Genomic_DNA"/>
</dbReference>
<proteinExistence type="predicted"/>
<protein>
    <recommendedName>
        <fullName evidence="3">DUF1783-domain-containing protein</fullName>
    </recommendedName>
</protein>